<dbReference type="EMBL" id="JAPWTJ010002439">
    <property type="protein sequence ID" value="KAJ8966138.1"/>
    <property type="molecule type" value="Genomic_DNA"/>
</dbReference>
<reference evidence="1" key="1">
    <citation type="journal article" date="2023" name="Insect Mol. Biol.">
        <title>Genome sequencing provides insights into the evolution of gene families encoding plant cell wall-degrading enzymes in longhorned beetles.</title>
        <authorList>
            <person name="Shin N.R."/>
            <person name="Okamura Y."/>
            <person name="Kirsch R."/>
            <person name="Pauchet Y."/>
        </authorList>
    </citation>
    <scope>NUCLEOTIDE SEQUENCE</scope>
    <source>
        <strain evidence="1">MMC_N1</strain>
    </source>
</reference>
<dbReference type="Proteomes" id="UP001162164">
    <property type="component" value="Unassembled WGS sequence"/>
</dbReference>
<accession>A0ABQ9IV55</accession>
<keyword evidence="2" id="KW-1185">Reference proteome</keyword>
<proteinExistence type="predicted"/>
<protein>
    <recommendedName>
        <fullName evidence="3">Nuclease HARBI1</fullName>
    </recommendedName>
</protein>
<evidence type="ECO:0000313" key="1">
    <source>
        <dbReference type="EMBL" id="KAJ8966138.1"/>
    </source>
</evidence>
<gene>
    <name evidence="1" type="ORF">NQ317_017981</name>
</gene>
<evidence type="ECO:0000313" key="2">
    <source>
        <dbReference type="Proteomes" id="UP001162164"/>
    </source>
</evidence>
<evidence type="ECO:0008006" key="3">
    <source>
        <dbReference type="Google" id="ProtNLM"/>
    </source>
</evidence>
<comment type="caution">
    <text evidence="1">The sequence shown here is derived from an EMBL/GenBank/DDBJ whole genome shotgun (WGS) entry which is preliminary data.</text>
</comment>
<organism evidence="1 2">
    <name type="scientific">Molorchus minor</name>
    <dbReference type="NCBI Taxonomy" id="1323400"/>
    <lineage>
        <taxon>Eukaryota</taxon>
        <taxon>Metazoa</taxon>
        <taxon>Ecdysozoa</taxon>
        <taxon>Arthropoda</taxon>
        <taxon>Hexapoda</taxon>
        <taxon>Insecta</taxon>
        <taxon>Pterygota</taxon>
        <taxon>Neoptera</taxon>
        <taxon>Endopterygota</taxon>
        <taxon>Coleoptera</taxon>
        <taxon>Polyphaga</taxon>
        <taxon>Cucujiformia</taxon>
        <taxon>Chrysomeloidea</taxon>
        <taxon>Cerambycidae</taxon>
        <taxon>Lamiinae</taxon>
        <taxon>Monochamini</taxon>
        <taxon>Molorchus</taxon>
    </lineage>
</organism>
<sequence length="127" mass="14691">MDNLAPRRLFHLRDNPFETLSDTQFIRTYRLTKNMVVDLCQIVQPFVVAGSRRSALDLRTKVLTALNFYGYGSYQLNIGQNCNQSVSQSSVSKAICQITDALNTPEIFNRYVQFPRNINELQRLRNE</sequence>
<name>A0ABQ9IV55_9CUCU</name>